<reference evidence="10" key="1">
    <citation type="submission" date="2022-08" db="EMBL/GenBank/DDBJ databases">
        <authorList>
            <person name="Tistechok S."/>
            <person name="Samborskyy M."/>
            <person name="Roman I."/>
        </authorList>
    </citation>
    <scope>NUCLEOTIDE SEQUENCE</scope>
    <source>
        <strain evidence="10">DSM 103496</strain>
    </source>
</reference>
<evidence type="ECO:0000256" key="4">
    <source>
        <dbReference type="ARBA" id="ARBA00022605"/>
    </source>
</evidence>
<dbReference type="EMBL" id="JANYMP010000005">
    <property type="protein sequence ID" value="MCS7477833.1"/>
    <property type="molecule type" value="Genomic_DNA"/>
</dbReference>
<evidence type="ECO:0000256" key="7">
    <source>
        <dbReference type="ARBA" id="ARBA00047508"/>
    </source>
</evidence>
<dbReference type="EC" id="2.5.1.54" evidence="8"/>
<dbReference type="GO" id="GO:0008652">
    <property type="term" value="P:amino acid biosynthetic process"/>
    <property type="evidence" value="ECO:0007669"/>
    <property type="project" value="UniProtKB-KW"/>
</dbReference>
<sequence>MTPTTTAAFDLDNQRIDRMVPLVTPALLHHELPISATAADTVRRGREHVLRVLDGTDDRLLVITGPCSIHDPAAALDYADHLAAAAGRFADDLLVVMRVYFEKPRTVGGWKGLINDPHLDGTGDVNHGLRIARHLLLELAERDLPTACEWLDTTIPAYFADAVSWGAIGARTVESQTHRMLASGLSMPVGFKNRRDGDVTVAIDAIRAAAARHVVPGVNPSGMPAILHTVGNPDCHLVLRGGNSAPNHDAASVHKALEALGAAGLPRRVVIDASHDNSHKDHRRQPAVADQIADQVGTGEHGVVGVMLESNLRAGRQDLHPGRPLTYGQSITDACMDFATTETVLEALATATAARRRIGTRAGADVRG</sequence>
<dbReference type="GO" id="GO:0003849">
    <property type="term" value="F:3-deoxy-7-phosphoheptulonate synthase activity"/>
    <property type="evidence" value="ECO:0007669"/>
    <property type="project" value="UniProtKB-EC"/>
</dbReference>
<dbReference type="InterPro" id="IPR006218">
    <property type="entry name" value="DAHP1/KDSA"/>
</dbReference>
<dbReference type="PIRSF" id="PIRSF001361">
    <property type="entry name" value="DAHP_synthase"/>
    <property type="match status" value="1"/>
</dbReference>
<comment type="similarity">
    <text evidence="3 8">Belongs to the class-I DAHP synthase family.</text>
</comment>
<dbReference type="InterPro" id="IPR013785">
    <property type="entry name" value="Aldolase_TIM"/>
</dbReference>
<dbReference type="NCBIfam" id="TIGR00034">
    <property type="entry name" value="aroFGH"/>
    <property type="match status" value="1"/>
</dbReference>
<dbReference type="GO" id="GO:0005737">
    <property type="term" value="C:cytoplasm"/>
    <property type="evidence" value="ECO:0007669"/>
    <property type="project" value="TreeGrafter"/>
</dbReference>
<evidence type="ECO:0000313" key="11">
    <source>
        <dbReference type="Proteomes" id="UP001141259"/>
    </source>
</evidence>
<evidence type="ECO:0000256" key="6">
    <source>
        <dbReference type="ARBA" id="ARBA00023141"/>
    </source>
</evidence>
<comment type="pathway">
    <text evidence="2 8">Metabolic intermediate biosynthesis; chorismate biosynthesis; chorismate from D-erythrose 4-phosphate and phosphoenolpyruvate: step 1/7.</text>
</comment>
<dbReference type="PANTHER" id="PTHR21225:SF12">
    <property type="entry name" value="PHOSPHO-2-DEHYDRO-3-DEOXYHEPTONATE ALDOLASE, TYROSINE-INHIBITED"/>
    <property type="match status" value="1"/>
</dbReference>
<keyword evidence="6 8" id="KW-0057">Aromatic amino acid biosynthesis</keyword>
<dbReference type="InterPro" id="IPR006219">
    <property type="entry name" value="DAHP_synth_1"/>
</dbReference>
<dbReference type="Gene3D" id="3.20.20.70">
    <property type="entry name" value="Aldolase class I"/>
    <property type="match status" value="1"/>
</dbReference>
<dbReference type="Pfam" id="PF00793">
    <property type="entry name" value="DAHP_synth_1"/>
    <property type="match status" value="1"/>
</dbReference>
<organism evidence="10 11">
    <name type="scientific">Umezawaea endophytica</name>
    <dbReference type="NCBI Taxonomy" id="1654476"/>
    <lineage>
        <taxon>Bacteria</taxon>
        <taxon>Bacillati</taxon>
        <taxon>Actinomycetota</taxon>
        <taxon>Actinomycetes</taxon>
        <taxon>Pseudonocardiales</taxon>
        <taxon>Pseudonocardiaceae</taxon>
        <taxon>Umezawaea</taxon>
    </lineage>
</organism>
<dbReference type="PANTHER" id="PTHR21225">
    <property type="entry name" value="PHOSPHO-2-DEHYDRO-3-DEOXYHEPTONATE ALDOLASE DAHP SYNTHETASE"/>
    <property type="match status" value="1"/>
</dbReference>
<dbReference type="NCBIfam" id="NF009395">
    <property type="entry name" value="PRK12755.1"/>
    <property type="match status" value="1"/>
</dbReference>
<dbReference type="AlphaFoldDB" id="A0A9X2VMD0"/>
<keyword evidence="11" id="KW-1185">Reference proteome</keyword>
<dbReference type="Proteomes" id="UP001141259">
    <property type="component" value="Unassembled WGS sequence"/>
</dbReference>
<dbReference type="RefSeq" id="WP_259623342.1">
    <property type="nucleotide sequence ID" value="NZ_JANYMP010000005.1"/>
</dbReference>
<keyword evidence="4 8" id="KW-0028">Amino-acid biosynthesis</keyword>
<keyword evidence="5 8" id="KW-0808">Transferase</keyword>
<dbReference type="GO" id="GO:0009073">
    <property type="term" value="P:aromatic amino acid family biosynthetic process"/>
    <property type="evidence" value="ECO:0007669"/>
    <property type="project" value="UniProtKB-KW"/>
</dbReference>
<evidence type="ECO:0000256" key="8">
    <source>
        <dbReference type="PIRNR" id="PIRNR001361"/>
    </source>
</evidence>
<accession>A0A9X2VMD0</accession>
<name>A0A9X2VMD0_9PSEU</name>
<proteinExistence type="inferred from homology"/>
<evidence type="ECO:0000256" key="5">
    <source>
        <dbReference type="ARBA" id="ARBA00022679"/>
    </source>
</evidence>
<gene>
    <name evidence="10" type="ORF">NZH93_13290</name>
</gene>
<evidence type="ECO:0000313" key="10">
    <source>
        <dbReference type="EMBL" id="MCS7477833.1"/>
    </source>
</evidence>
<comment type="function">
    <text evidence="1 8">Stereospecific condensation of phosphoenolpyruvate (PEP) and D-erythrose-4-phosphate (E4P) giving rise to 3-deoxy-D-arabino-heptulosonate-7-phosphate (DAHP).</text>
</comment>
<evidence type="ECO:0000256" key="1">
    <source>
        <dbReference type="ARBA" id="ARBA00003726"/>
    </source>
</evidence>
<evidence type="ECO:0000259" key="9">
    <source>
        <dbReference type="Pfam" id="PF00793"/>
    </source>
</evidence>
<evidence type="ECO:0000256" key="3">
    <source>
        <dbReference type="ARBA" id="ARBA00007985"/>
    </source>
</evidence>
<comment type="caution">
    <text evidence="10">The sequence shown here is derived from an EMBL/GenBank/DDBJ whole genome shotgun (WGS) entry which is preliminary data.</text>
</comment>
<comment type="catalytic activity">
    <reaction evidence="7 8">
        <text>D-erythrose 4-phosphate + phosphoenolpyruvate + H2O = 7-phospho-2-dehydro-3-deoxy-D-arabino-heptonate + phosphate</text>
        <dbReference type="Rhea" id="RHEA:14717"/>
        <dbReference type="ChEBI" id="CHEBI:15377"/>
        <dbReference type="ChEBI" id="CHEBI:16897"/>
        <dbReference type="ChEBI" id="CHEBI:43474"/>
        <dbReference type="ChEBI" id="CHEBI:58394"/>
        <dbReference type="ChEBI" id="CHEBI:58702"/>
        <dbReference type="EC" id="2.5.1.54"/>
    </reaction>
</comment>
<evidence type="ECO:0000256" key="2">
    <source>
        <dbReference type="ARBA" id="ARBA00004688"/>
    </source>
</evidence>
<protein>
    <recommendedName>
        <fullName evidence="8">Phospho-2-dehydro-3-deoxyheptonate aldolase</fullName>
        <ecNumber evidence="8">2.5.1.54</ecNumber>
    </recommendedName>
</protein>
<feature type="domain" description="DAHP synthetase I/KDSA" evidence="9">
    <location>
        <begin position="47"/>
        <end position="345"/>
    </location>
</feature>
<dbReference type="FunFam" id="3.20.20.70:FF:000005">
    <property type="entry name" value="Phospho-2-dehydro-3-deoxyheptonate aldolase"/>
    <property type="match status" value="1"/>
</dbReference>
<dbReference type="SUPFAM" id="SSF51569">
    <property type="entry name" value="Aldolase"/>
    <property type="match status" value="1"/>
</dbReference>